<reference evidence="1" key="1">
    <citation type="journal article" date="2012" name="Proc. Natl. Acad. Sci. U.S.A.">
        <title>Antigenic diversity is generated by distinct evolutionary mechanisms in African trypanosome species.</title>
        <authorList>
            <person name="Jackson A.P."/>
            <person name="Berry A."/>
            <person name="Aslett M."/>
            <person name="Allison H.C."/>
            <person name="Burton P."/>
            <person name="Vavrova-Anderson J."/>
            <person name="Brown R."/>
            <person name="Browne H."/>
            <person name="Corton N."/>
            <person name="Hauser H."/>
            <person name="Gamble J."/>
            <person name="Gilderthorp R."/>
            <person name="Marcello L."/>
            <person name="McQuillan J."/>
            <person name="Otto T.D."/>
            <person name="Quail M.A."/>
            <person name="Sanders M.J."/>
            <person name="van Tonder A."/>
            <person name="Ginger M.L."/>
            <person name="Field M.C."/>
            <person name="Barry J.D."/>
            <person name="Hertz-Fowler C."/>
            <person name="Berriman M."/>
        </authorList>
    </citation>
    <scope>NUCLEOTIDE SEQUENCE</scope>
    <source>
        <strain evidence="1">Y486</strain>
    </source>
</reference>
<dbReference type="EMBL" id="HE573022">
    <property type="protein sequence ID" value="CCC48486.1"/>
    <property type="molecule type" value="Genomic_DNA"/>
</dbReference>
<accession>G0TWZ7</accession>
<sequence length="115" mass="12810">MGSSIGTIALVCEIVGASDPVLNGGTDPTNFLEIAPRKQRNEVPQQRQQTKKKKMLFRVGIATECNTPSIIKMYITVVSKHYFPRVLNAFRLKNVFWIAVKAPIALQFAVSFCLV</sequence>
<dbReference type="VEuPathDB" id="TriTrypDB:TvY486_0602770"/>
<dbReference type="AlphaFoldDB" id="G0TWZ7"/>
<name>G0TWZ7_TRYVY</name>
<gene>
    <name evidence="1" type="ORF">TVY486_0602770</name>
</gene>
<proteinExistence type="predicted"/>
<protein>
    <submittedName>
        <fullName evidence="1">Uncharacterized protein</fullName>
    </submittedName>
</protein>
<organism evidence="1">
    <name type="scientific">Trypanosoma vivax (strain Y486)</name>
    <dbReference type="NCBI Taxonomy" id="1055687"/>
    <lineage>
        <taxon>Eukaryota</taxon>
        <taxon>Discoba</taxon>
        <taxon>Euglenozoa</taxon>
        <taxon>Kinetoplastea</taxon>
        <taxon>Metakinetoplastina</taxon>
        <taxon>Trypanosomatida</taxon>
        <taxon>Trypanosomatidae</taxon>
        <taxon>Trypanosoma</taxon>
        <taxon>Duttonella</taxon>
    </lineage>
</organism>
<evidence type="ECO:0000313" key="1">
    <source>
        <dbReference type="EMBL" id="CCC48486.1"/>
    </source>
</evidence>